<dbReference type="Gene3D" id="3.30.1490.180">
    <property type="entry name" value="RNA polymerase ii"/>
    <property type="match status" value="1"/>
</dbReference>
<keyword evidence="10" id="KW-0539">Nucleus</keyword>
<dbReference type="InterPro" id="IPR015699">
    <property type="entry name" value="DNA-dir_RNA_pol1_lsu_N"/>
</dbReference>
<dbReference type="InterPro" id="IPR007083">
    <property type="entry name" value="RNA_pol_Rpb1_4"/>
</dbReference>
<feature type="compositionally biased region" description="Basic and acidic residues" evidence="13">
    <location>
        <begin position="1503"/>
        <end position="1523"/>
    </location>
</feature>
<dbReference type="Gene3D" id="1.10.274.100">
    <property type="entry name" value="RNA polymerase Rpb1, domain 3"/>
    <property type="match status" value="1"/>
</dbReference>
<comment type="caution">
    <text evidence="15">The sequence shown here is derived from an EMBL/GenBank/DDBJ whole genome shotgun (WGS) entry which is preliminary data.</text>
</comment>
<dbReference type="Pfam" id="PF04998">
    <property type="entry name" value="RNA_pol_Rpb1_5"/>
    <property type="match status" value="1"/>
</dbReference>
<sequence length="1760" mass="197555">MFSNHFRLELKPQPPLNPSRHCSIRQMAMEMVEAVRFSFLTDEEVKRHSFGKITNPDLFQGNIPSPGGLYDPALGPLDDESLCKSCGLRSYQCPGHCGHIDLVLLSFNPLLLNMLYNLLRKTCFFCHHFRAPEKQVKTCVLMLELILKGDIVGARRLLDTVTTVAKLKSTNRFNYDERLSELSEDSDSCLQLGEQSRHSNCLDQQEWTSLQLTESMSVLNNFLKKKSKKCARCNARNPTITKPSFGLINMNLSDADANANVLAGCVVNGPSSVEDDEKSASEVDNADDPFSLESMGANGERTPSATESRKKIASAKWKRKKGEEPAEHLKQKKSLCGFLLPSKAREIMELLWENEPQLCSFIGDIQQQQPYGAWKNAGYSMFFLKTVLVPPTKFRPPAKGADSMVIEHPQTVLLARVVEANLSLGNACEQHAQGSKIVRLWMNLQQSINVLFVGKAGVGQGKRDMGSGICQLLEKKDGVFRQKMMGKRVNFACRSVISPDPYLAVDEIGIPPCFALKLTYPESVTPWNVVVLRDAIVNGPEIHPGATHYVDKLANVKLPLSKKMRIAISRKLPSSRGVVVEPLKSWNYEFEGKVVKRHMRNGDIVLVNRQPTLHKPSIVALRVRVLPGEKTLRMHYANCDSFNADFDGDEINVHFPQDEISRAEAYHIVNANDQYIVPTRGDPKRALIQDHIVSAVLLTKRDTFLTQDEFTEILYSSGLCASGSRFCNVKLDRRVSVVNSEDLIMMPLPAIIKPRQLWTGKQIITAILDHLTRGCMPFTVKKRARIAREYFGKDDSKKKTDELSKSKNYDSEMKSKIDGVSKKKIDGELVEQVHEASGKRSKIHLERRSKLDSDESTDEDMVFVYKNELVQGVIDKEQFGKYGLVHTVQELYGSEAAGNLLSVLGRVLTSFLQIHGFTCGVDDLLLKRDYDKLREQLLDASLNCGKEVHMQFIGRKGKQLDFDDIQTELENAIRRNGESAIALLDGMMRNKLNSSNSALSKLFPDGLIKPFRQNCLSLMTLSGAKGGMFNFQQISLLLGQQELEGKRVPRMVSGKTLPCFPSWDITARAGGFIADRYLTGLRPQEFYFHCMAGREGLVDTAVKTSRSGYLQRCLIKNLESLKVHYDYTVRDADGSIVQFRYGEDGVDIHQKNFIEEFEGLAVNQEIIRKNLLSQIDDVCISKYVKEDNEYPDELAKKAEDFLTDDGRARIYGLQQQKDCKNFVKLVKNKYFLSLAQPGEPVGVIAAQSIGEPSTQMTLNTFHHAGRGEMNVTLGIPRLQEILMTASTDIKTPTMTCPLHKLKSRDDAEHLAAKLKRITVADLIEKIEVCVVPFTISDHQISSIYKLKIKLYEPKLYPPHTDISTEDTKETLEGVYLRKLEDTIQNHLLLLSKISGIKNFMSDSHSKASNEADEDAPRKYQRDDDDDDDDDVGNEEEADDLGSDMQKRKQQRTDEIDYEDISEDELEEGNRLAEDESEVDQAEEKDDGENLWQDEPLVDANEDAEAKNLSKTESQKKKDKSESRKGKKAKAKKESDRAIYVAAEGLHFEVHFRLINEPHLLLTEIAQQTAKAVHVKSSGKIDQCQVVELHLDDLTKVEAKGIPMLRKGKQSRHGLQTSGVEFATFWGMQDDLDVNCISSNDIHAMLNTYGVEAARATIITEVFRVFNHYGVSVDMRHLTLIADFMTHSGGYRPMSRSGGIAESVSPFAKMSFETASKFIVEAASRGEVDNLETPSARICLGLPAKVGTGSFDLMQELDVLI</sequence>
<feature type="compositionally biased region" description="Basic and acidic residues" evidence="13">
    <location>
        <begin position="1403"/>
        <end position="1421"/>
    </location>
</feature>
<dbReference type="InterPro" id="IPR042102">
    <property type="entry name" value="RNA_pol_Rpb1_3_sf"/>
</dbReference>
<evidence type="ECO:0000256" key="10">
    <source>
        <dbReference type="ARBA" id="ARBA00023242"/>
    </source>
</evidence>
<feature type="compositionally biased region" description="Acidic residues" evidence="13">
    <location>
        <begin position="1474"/>
        <end position="1488"/>
    </location>
</feature>
<dbReference type="GO" id="GO:0005736">
    <property type="term" value="C:RNA polymerase I complex"/>
    <property type="evidence" value="ECO:0007669"/>
    <property type="project" value="TreeGrafter"/>
</dbReference>
<evidence type="ECO:0000256" key="11">
    <source>
        <dbReference type="ARBA" id="ARBA00048552"/>
    </source>
</evidence>
<reference evidence="15" key="1">
    <citation type="submission" date="2023-05" db="EMBL/GenBank/DDBJ databases">
        <title>Nepenthes gracilis genome sequencing.</title>
        <authorList>
            <person name="Fukushima K."/>
        </authorList>
    </citation>
    <scope>NUCLEOTIDE SEQUENCE</scope>
    <source>
        <strain evidence="15">SING2019-196</strain>
    </source>
</reference>
<keyword evidence="4 12" id="KW-0808">Transferase</keyword>
<evidence type="ECO:0000256" key="8">
    <source>
        <dbReference type="ARBA" id="ARBA00022842"/>
    </source>
</evidence>
<dbReference type="InterPro" id="IPR007081">
    <property type="entry name" value="RNA_pol_Rpb1_5"/>
</dbReference>
<dbReference type="InterPro" id="IPR006592">
    <property type="entry name" value="RNA_pol_N"/>
</dbReference>
<protein>
    <recommendedName>
        <fullName evidence="12">DNA-directed RNA polymerase subunit</fullName>
        <ecNumber evidence="12">2.7.7.6</ecNumber>
    </recommendedName>
</protein>
<keyword evidence="9 12" id="KW-0804">Transcription</keyword>
<comment type="catalytic activity">
    <reaction evidence="11 12">
        <text>RNA(n) + a ribonucleoside 5'-triphosphate = RNA(n+1) + diphosphate</text>
        <dbReference type="Rhea" id="RHEA:21248"/>
        <dbReference type="Rhea" id="RHEA-COMP:14527"/>
        <dbReference type="Rhea" id="RHEA-COMP:17342"/>
        <dbReference type="ChEBI" id="CHEBI:33019"/>
        <dbReference type="ChEBI" id="CHEBI:61557"/>
        <dbReference type="ChEBI" id="CHEBI:140395"/>
        <dbReference type="EC" id="2.7.7.6"/>
    </reaction>
</comment>
<evidence type="ECO:0000259" key="14">
    <source>
        <dbReference type="SMART" id="SM00663"/>
    </source>
</evidence>
<keyword evidence="5 12" id="KW-0548">Nucleotidyltransferase</keyword>
<evidence type="ECO:0000256" key="4">
    <source>
        <dbReference type="ARBA" id="ARBA00022679"/>
    </source>
</evidence>
<dbReference type="Pfam" id="PF00623">
    <property type="entry name" value="RNA_pol_Rpb1_2"/>
    <property type="match status" value="1"/>
</dbReference>
<dbReference type="InterPro" id="IPR044893">
    <property type="entry name" value="RNA_pol_Rpb1_clamp_domain"/>
</dbReference>
<dbReference type="FunFam" id="2.40.40.20:FF:000019">
    <property type="entry name" value="DNA-directed RNA polymerase II subunit RPB1"/>
    <property type="match status" value="1"/>
</dbReference>
<dbReference type="Pfam" id="PF04983">
    <property type="entry name" value="RNA_pol_Rpb1_3"/>
    <property type="match status" value="1"/>
</dbReference>
<name>A0AAD3SCB3_NEPGR</name>
<dbReference type="SMART" id="SM00663">
    <property type="entry name" value="RPOLA_N"/>
    <property type="match status" value="1"/>
</dbReference>
<evidence type="ECO:0000256" key="5">
    <source>
        <dbReference type="ARBA" id="ARBA00022695"/>
    </source>
</evidence>
<dbReference type="Proteomes" id="UP001279734">
    <property type="component" value="Unassembled WGS sequence"/>
</dbReference>
<keyword evidence="6" id="KW-0479">Metal-binding</keyword>
<proteinExistence type="inferred from homology"/>
<keyword evidence="7" id="KW-0862">Zinc</keyword>
<keyword evidence="8" id="KW-0460">Magnesium</keyword>
<dbReference type="CDD" id="cd01435">
    <property type="entry name" value="RNAP_I_RPA1_N"/>
    <property type="match status" value="1"/>
</dbReference>
<dbReference type="Gene3D" id="6.10.250.2940">
    <property type="match status" value="1"/>
</dbReference>
<evidence type="ECO:0000256" key="6">
    <source>
        <dbReference type="ARBA" id="ARBA00022723"/>
    </source>
</evidence>
<dbReference type="InterPro" id="IPR007066">
    <property type="entry name" value="RNA_pol_Rpb1_3"/>
</dbReference>
<feature type="region of interest" description="Disordered" evidence="13">
    <location>
        <begin position="271"/>
        <end position="326"/>
    </location>
</feature>
<gene>
    <name evidence="15" type="ORF">Nepgr_010021</name>
</gene>
<evidence type="ECO:0000256" key="12">
    <source>
        <dbReference type="RuleBase" id="RU004279"/>
    </source>
</evidence>
<organism evidence="15 16">
    <name type="scientific">Nepenthes gracilis</name>
    <name type="common">Slender pitcher plant</name>
    <dbReference type="NCBI Taxonomy" id="150966"/>
    <lineage>
        <taxon>Eukaryota</taxon>
        <taxon>Viridiplantae</taxon>
        <taxon>Streptophyta</taxon>
        <taxon>Embryophyta</taxon>
        <taxon>Tracheophyta</taxon>
        <taxon>Spermatophyta</taxon>
        <taxon>Magnoliopsida</taxon>
        <taxon>eudicotyledons</taxon>
        <taxon>Gunneridae</taxon>
        <taxon>Pentapetalae</taxon>
        <taxon>Caryophyllales</taxon>
        <taxon>Nepenthaceae</taxon>
        <taxon>Nepenthes</taxon>
    </lineage>
</organism>
<comment type="function">
    <text evidence="12">DNA-dependent RNA polymerase catalyzes the transcription of DNA into RNA using the four ribonucleoside triphosphates as substrates.</text>
</comment>
<dbReference type="EC" id="2.7.7.6" evidence="12"/>
<dbReference type="GO" id="GO:0003677">
    <property type="term" value="F:DNA binding"/>
    <property type="evidence" value="ECO:0007669"/>
    <property type="project" value="InterPro"/>
</dbReference>
<dbReference type="CDD" id="cd02735">
    <property type="entry name" value="RNAP_I_Rpa1_C"/>
    <property type="match status" value="1"/>
</dbReference>
<evidence type="ECO:0000256" key="7">
    <source>
        <dbReference type="ARBA" id="ARBA00022833"/>
    </source>
</evidence>
<dbReference type="Pfam" id="PF05000">
    <property type="entry name" value="RNA_pol_Rpb1_4"/>
    <property type="match status" value="1"/>
</dbReference>
<feature type="compositionally biased region" description="Acidic residues" evidence="13">
    <location>
        <begin position="1455"/>
        <end position="1466"/>
    </location>
</feature>
<dbReference type="FunFam" id="1.10.150.390:FF:000005">
    <property type="entry name" value="DNA-directed RNA polymerase subunit"/>
    <property type="match status" value="1"/>
</dbReference>
<dbReference type="InterPro" id="IPR000722">
    <property type="entry name" value="RNA_pol_asu"/>
</dbReference>
<dbReference type="GO" id="GO:0003899">
    <property type="term" value="F:DNA-directed RNA polymerase activity"/>
    <property type="evidence" value="ECO:0007669"/>
    <property type="project" value="UniProtKB-EC"/>
</dbReference>
<evidence type="ECO:0000256" key="1">
    <source>
        <dbReference type="ARBA" id="ARBA00004123"/>
    </source>
</evidence>
<dbReference type="InterPro" id="IPR038120">
    <property type="entry name" value="Rpb1_funnel_sf"/>
</dbReference>
<dbReference type="Gene3D" id="6.20.50.80">
    <property type="match status" value="1"/>
</dbReference>
<dbReference type="Gene3D" id="1.10.132.30">
    <property type="match status" value="1"/>
</dbReference>
<dbReference type="InterPro" id="IPR045867">
    <property type="entry name" value="DNA-dir_RpoC_beta_prime"/>
</dbReference>
<feature type="compositionally biased region" description="Basic and acidic residues" evidence="13">
    <location>
        <begin position="1444"/>
        <end position="1454"/>
    </location>
</feature>
<dbReference type="PANTHER" id="PTHR19376:SF11">
    <property type="entry name" value="DNA-DIRECTED RNA POLYMERASE I SUBUNIT RPA1"/>
    <property type="match status" value="1"/>
</dbReference>
<feature type="compositionally biased region" description="Basic residues" evidence="13">
    <location>
        <begin position="311"/>
        <end position="320"/>
    </location>
</feature>
<dbReference type="GO" id="GO:0006351">
    <property type="term" value="P:DNA-templated transcription"/>
    <property type="evidence" value="ECO:0007669"/>
    <property type="project" value="InterPro"/>
</dbReference>
<feature type="domain" description="RNA polymerase N-terminal" evidence="14">
    <location>
        <begin position="380"/>
        <end position="699"/>
    </location>
</feature>
<evidence type="ECO:0000313" key="16">
    <source>
        <dbReference type="Proteomes" id="UP001279734"/>
    </source>
</evidence>
<keyword evidence="3 12" id="KW-0240">DNA-directed RNA polymerase</keyword>
<dbReference type="InterPro" id="IPR007080">
    <property type="entry name" value="RNA_pol_Rpb1_1"/>
</dbReference>
<dbReference type="EMBL" id="BSYO01000008">
    <property type="protein sequence ID" value="GMH08181.1"/>
    <property type="molecule type" value="Genomic_DNA"/>
</dbReference>
<dbReference type="SUPFAM" id="SSF64484">
    <property type="entry name" value="beta and beta-prime subunits of DNA dependent RNA-polymerase"/>
    <property type="match status" value="1"/>
</dbReference>
<dbReference type="InterPro" id="IPR047107">
    <property type="entry name" value="DNA-dir_RNA_pol1_lsu_C"/>
</dbReference>
<dbReference type="Pfam" id="PF04997">
    <property type="entry name" value="RNA_pol_Rpb1_1"/>
    <property type="match status" value="1"/>
</dbReference>
<evidence type="ECO:0000256" key="9">
    <source>
        <dbReference type="ARBA" id="ARBA00023163"/>
    </source>
</evidence>
<comment type="similarity">
    <text evidence="2 12">Belongs to the RNA polymerase beta' chain family.</text>
</comment>
<evidence type="ECO:0000256" key="13">
    <source>
        <dbReference type="SAM" id="MobiDB-lite"/>
    </source>
</evidence>
<comment type="subcellular location">
    <subcellularLocation>
        <location evidence="1">Nucleus</location>
    </subcellularLocation>
</comment>
<keyword evidence="16" id="KW-1185">Reference proteome</keyword>
<dbReference type="Gene3D" id="1.10.150.390">
    <property type="match status" value="1"/>
</dbReference>
<dbReference type="Gene3D" id="2.40.40.20">
    <property type="match status" value="1"/>
</dbReference>
<dbReference type="Gene3D" id="3.30.70.2850">
    <property type="match status" value="1"/>
</dbReference>
<feature type="compositionally biased region" description="Acidic residues" evidence="13">
    <location>
        <begin position="1422"/>
        <end position="1441"/>
    </location>
</feature>
<evidence type="ECO:0000256" key="2">
    <source>
        <dbReference type="ARBA" id="ARBA00006460"/>
    </source>
</evidence>
<dbReference type="Gene3D" id="4.10.860.120">
    <property type="entry name" value="RNA polymerase II, clamp domain"/>
    <property type="match status" value="1"/>
</dbReference>
<accession>A0AAD3SCB3</accession>
<evidence type="ECO:0000313" key="15">
    <source>
        <dbReference type="EMBL" id="GMH08181.1"/>
    </source>
</evidence>
<feature type="region of interest" description="Disordered" evidence="13">
    <location>
        <begin position="1402"/>
        <end position="1533"/>
    </location>
</feature>
<evidence type="ECO:0000256" key="3">
    <source>
        <dbReference type="ARBA" id="ARBA00022478"/>
    </source>
</evidence>
<dbReference type="PANTHER" id="PTHR19376">
    <property type="entry name" value="DNA-DIRECTED RNA POLYMERASE"/>
    <property type="match status" value="1"/>
</dbReference>
<dbReference type="GO" id="GO:0046872">
    <property type="term" value="F:metal ion binding"/>
    <property type="evidence" value="ECO:0007669"/>
    <property type="project" value="UniProtKB-KW"/>
</dbReference>